<evidence type="ECO:0000256" key="1">
    <source>
        <dbReference type="SAM" id="MobiDB-lite"/>
    </source>
</evidence>
<evidence type="ECO:0000313" key="2">
    <source>
        <dbReference type="EMBL" id="CAJ1945250.1"/>
    </source>
</evidence>
<accession>A0AAD2FMA4</accession>
<protein>
    <submittedName>
        <fullName evidence="2">Uncharacterized protein</fullName>
    </submittedName>
</protein>
<evidence type="ECO:0000313" key="3">
    <source>
        <dbReference type="Proteomes" id="UP001295423"/>
    </source>
</evidence>
<name>A0AAD2FMA4_9STRA</name>
<feature type="compositionally biased region" description="Low complexity" evidence="1">
    <location>
        <begin position="115"/>
        <end position="127"/>
    </location>
</feature>
<sequence>MSLDSYFEALKLNTGASHFVIAEDRAVRTVDKKMESRRPSLKSTTTRTPPERFATAGCDQPLCCPMRHRAPSLDDSDRSVNLDGSFRFCEKPSGSRWSPPTFRKPHVSNDATTQSRRSSFNSSSRSR</sequence>
<dbReference type="EMBL" id="CAKOGP040001335">
    <property type="protein sequence ID" value="CAJ1945250.1"/>
    <property type="molecule type" value="Genomic_DNA"/>
</dbReference>
<keyword evidence="3" id="KW-1185">Reference proteome</keyword>
<feature type="region of interest" description="Disordered" evidence="1">
    <location>
        <begin position="31"/>
        <end position="58"/>
    </location>
</feature>
<reference evidence="2" key="1">
    <citation type="submission" date="2023-08" db="EMBL/GenBank/DDBJ databases">
        <authorList>
            <person name="Audoor S."/>
            <person name="Bilcke G."/>
        </authorList>
    </citation>
    <scope>NUCLEOTIDE SEQUENCE</scope>
</reference>
<proteinExistence type="predicted"/>
<dbReference type="AlphaFoldDB" id="A0AAD2FMA4"/>
<comment type="caution">
    <text evidence="2">The sequence shown here is derived from an EMBL/GenBank/DDBJ whole genome shotgun (WGS) entry which is preliminary data.</text>
</comment>
<gene>
    <name evidence="2" type="ORF">CYCCA115_LOCUS9394</name>
</gene>
<dbReference type="Proteomes" id="UP001295423">
    <property type="component" value="Unassembled WGS sequence"/>
</dbReference>
<organism evidence="2 3">
    <name type="scientific">Cylindrotheca closterium</name>
    <dbReference type="NCBI Taxonomy" id="2856"/>
    <lineage>
        <taxon>Eukaryota</taxon>
        <taxon>Sar</taxon>
        <taxon>Stramenopiles</taxon>
        <taxon>Ochrophyta</taxon>
        <taxon>Bacillariophyta</taxon>
        <taxon>Bacillariophyceae</taxon>
        <taxon>Bacillariophycidae</taxon>
        <taxon>Bacillariales</taxon>
        <taxon>Bacillariaceae</taxon>
        <taxon>Cylindrotheca</taxon>
    </lineage>
</organism>
<feature type="region of interest" description="Disordered" evidence="1">
    <location>
        <begin position="88"/>
        <end position="127"/>
    </location>
</feature>